<gene>
    <name evidence="7" type="ORF">E3T47_03040</name>
</gene>
<proteinExistence type="inferred from homology"/>
<evidence type="ECO:0000313" key="7">
    <source>
        <dbReference type="EMBL" id="TFD69021.1"/>
    </source>
</evidence>
<reference evidence="7 8" key="1">
    <citation type="submission" date="2019-03" db="EMBL/GenBank/DDBJ databases">
        <title>Genomics of glacier-inhabiting Cryobacterium strains.</title>
        <authorList>
            <person name="Liu Q."/>
            <person name="Xin Y.-H."/>
        </authorList>
    </citation>
    <scope>NUCLEOTIDE SEQUENCE [LARGE SCALE GENOMIC DNA]</scope>
    <source>
        <strain evidence="7 8">Sr36</strain>
    </source>
</reference>
<dbReference type="SUPFAM" id="SSF46785">
    <property type="entry name" value="Winged helix' DNA-binding domain"/>
    <property type="match status" value="1"/>
</dbReference>
<feature type="chain" id="PRO_5020374735" evidence="5">
    <location>
        <begin position="23"/>
        <end position="327"/>
    </location>
</feature>
<dbReference type="Pfam" id="PF00126">
    <property type="entry name" value="HTH_1"/>
    <property type="match status" value="1"/>
</dbReference>
<dbReference type="Pfam" id="PF03466">
    <property type="entry name" value="LysR_substrate"/>
    <property type="match status" value="1"/>
</dbReference>
<feature type="domain" description="HTH lysR-type" evidence="6">
    <location>
        <begin position="1"/>
        <end position="58"/>
    </location>
</feature>
<dbReference type="InterPro" id="IPR036388">
    <property type="entry name" value="WH-like_DNA-bd_sf"/>
</dbReference>
<keyword evidence="2" id="KW-0805">Transcription regulation</keyword>
<dbReference type="AlphaFoldDB" id="A0A4R9ASW0"/>
<name>A0A4R9ASW0_9MICO</name>
<evidence type="ECO:0000313" key="8">
    <source>
        <dbReference type="Proteomes" id="UP000298154"/>
    </source>
</evidence>
<dbReference type="Proteomes" id="UP000298154">
    <property type="component" value="Unassembled WGS sequence"/>
</dbReference>
<dbReference type="GO" id="GO:0003700">
    <property type="term" value="F:DNA-binding transcription factor activity"/>
    <property type="evidence" value="ECO:0007669"/>
    <property type="project" value="InterPro"/>
</dbReference>
<keyword evidence="4" id="KW-0804">Transcription</keyword>
<keyword evidence="8" id="KW-1185">Reference proteome</keyword>
<evidence type="ECO:0000256" key="2">
    <source>
        <dbReference type="ARBA" id="ARBA00023015"/>
    </source>
</evidence>
<dbReference type="InterPro" id="IPR036390">
    <property type="entry name" value="WH_DNA-bd_sf"/>
</dbReference>
<comment type="caution">
    <text evidence="7">The sequence shown here is derived from an EMBL/GenBank/DDBJ whole genome shotgun (WGS) entry which is preliminary data.</text>
</comment>
<dbReference type="PANTHER" id="PTHR30126:SF39">
    <property type="entry name" value="HTH-TYPE TRANSCRIPTIONAL REGULATOR CYSL"/>
    <property type="match status" value="1"/>
</dbReference>
<keyword evidence="5" id="KW-0732">Signal</keyword>
<evidence type="ECO:0000256" key="4">
    <source>
        <dbReference type="ARBA" id="ARBA00023163"/>
    </source>
</evidence>
<organism evidence="7 8">
    <name type="scientific">Cryobacterium ruanii</name>
    <dbReference type="NCBI Taxonomy" id="1259197"/>
    <lineage>
        <taxon>Bacteria</taxon>
        <taxon>Bacillati</taxon>
        <taxon>Actinomycetota</taxon>
        <taxon>Actinomycetes</taxon>
        <taxon>Micrococcales</taxon>
        <taxon>Microbacteriaceae</taxon>
        <taxon>Cryobacterium</taxon>
    </lineage>
</organism>
<dbReference type="Gene3D" id="3.40.190.290">
    <property type="match status" value="1"/>
</dbReference>
<evidence type="ECO:0000256" key="3">
    <source>
        <dbReference type="ARBA" id="ARBA00023125"/>
    </source>
</evidence>
<feature type="signal peptide" evidence="5">
    <location>
        <begin position="1"/>
        <end position="22"/>
    </location>
</feature>
<dbReference type="EMBL" id="SOHK01000005">
    <property type="protein sequence ID" value="TFD69021.1"/>
    <property type="molecule type" value="Genomic_DNA"/>
</dbReference>
<dbReference type="GO" id="GO:0000976">
    <property type="term" value="F:transcription cis-regulatory region binding"/>
    <property type="evidence" value="ECO:0007669"/>
    <property type="project" value="TreeGrafter"/>
</dbReference>
<dbReference type="PANTHER" id="PTHR30126">
    <property type="entry name" value="HTH-TYPE TRANSCRIPTIONAL REGULATOR"/>
    <property type="match status" value="1"/>
</dbReference>
<evidence type="ECO:0000256" key="1">
    <source>
        <dbReference type="ARBA" id="ARBA00009437"/>
    </source>
</evidence>
<sequence>MTLNQLRAFALVARLGSLRAAAAVLGISEPAVSSSLAALRLDLGDALVRRSGSGIALTAGGRALADHAQEIVGLAEQVRWEVSHAAESAASLRVVATAGFAEHAAGRLLDAFTRRMPVHSGGIDVVVESADDVGSLLQDHAYDVALGSRPPQATQLEVVPFLRYQRVLVAAPGHPLGRRRQQPLPLAALLGEPWFTGPAGVEEFTAESGWLAAAFLASALGVPDIVPLSSETDALAAARAGEGITLAFMHIVRAEVTAGSLVVLPVLNTPIAGLWCASALDHGRASTAARTLQRFVTTAEATAAMLAPGGSRGVARRGSKVHVALWS</sequence>
<keyword evidence="3" id="KW-0238">DNA-binding</keyword>
<protein>
    <submittedName>
        <fullName evidence="7">LysR family transcriptional regulator</fullName>
    </submittedName>
</protein>
<dbReference type="PROSITE" id="PS50931">
    <property type="entry name" value="HTH_LYSR"/>
    <property type="match status" value="1"/>
</dbReference>
<dbReference type="InterPro" id="IPR000847">
    <property type="entry name" value="LysR_HTH_N"/>
</dbReference>
<dbReference type="InterPro" id="IPR005119">
    <property type="entry name" value="LysR_subst-bd"/>
</dbReference>
<dbReference type="OrthoDB" id="4512679at2"/>
<comment type="similarity">
    <text evidence="1">Belongs to the LysR transcriptional regulatory family.</text>
</comment>
<evidence type="ECO:0000256" key="5">
    <source>
        <dbReference type="SAM" id="SignalP"/>
    </source>
</evidence>
<dbReference type="SUPFAM" id="SSF53850">
    <property type="entry name" value="Periplasmic binding protein-like II"/>
    <property type="match status" value="1"/>
</dbReference>
<evidence type="ECO:0000259" key="6">
    <source>
        <dbReference type="PROSITE" id="PS50931"/>
    </source>
</evidence>
<dbReference type="RefSeq" id="WP_134554284.1">
    <property type="nucleotide sequence ID" value="NZ_SOHK01000005.1"/>
</dbReference>
<accession>A0A4R9ASW0</accession>
<dbReference type="Gene3D" id="1.10.10.10">
    <property type="entry name" value="Winged helix-like DNA-binding domain superfamily/Winged helix DNA-binding domain"/>
    <property type="match status" value="1"/>
</dbReference>